<dbReference type="CDD" id="cd23992">
    <property type="entry name" value="PBP_GOBP"/>
    <property type="match status" value="1"/>
</dbReference>
<gene>
    <name evidence="2" type="ORF">NEZAVI_LOCUS2964</name>
</gene>
<dbReference type="OrthoDB" id="6618046at2759"/>
<evidence type="ECO:0000256" key="1">
    <source>
        <dbReference type="ARBA" id="ARBA00022729"/>
    </source>
</evidence>
<keyword evidence="3" id="KW-1185">Reference proteome</keyword>
<organism evidence="2 3">
    <name type="scientific">Nezara viridula</name>
    <name type="common">Southern green stink bug</name>
    <name type="synonym">Cimex viridulus</name>
    <dbReference type="NCBI Taxonomy" id="85310"/>
    <lineage>
        <taxon>Eukaryota</taxon>
        <taxon>Metazoa</taxon>
        <taxon>Ecdysozoa</taxon>
        <taxon>Arthropoda</taxon>
        <taxon>Hexapoda</taxon>
        <taxon>Insecta</taxon>
        <taxon>Pterygota</taxon>
        <taxon>Neoptera</taxon>
        <taxon>Paraneoptera</taxon>
        <taxon>Hemiptera</taxon>
        <taxon>Heteroptera</taxon>
        <taxon>Panheteroptera</taxon>
        <taxon>Pentatomomorpha</taxon>
        <taxon>Pentatomoidea</taxon>
        <taxon>Pentatomidae</taxon>
        <taxon>Pentatominae</taxon>
        <taxon>Nezara</taxon>
    </lineage>
</organism>
<dbReference type="Proteomes" id="UP001152798">
    <property type="component" value="Chromosome 1"/>
</dbReference>
<evidence type="ECO:0000313" key="3">
    <source>
        <dbReference type="Proteomes" id="UP001152798"/>
    </source>
</evidence>
<dbReference type="AlphaFoldDB" id="A0A9P0EBV0"/>
<keyword evidence="1" id="KW-0732">Signal</keyword>
<dbReference type="GO" id="GO:0005615">
    <property type="term" value="C:extracellular space"/>
    <property type="evidence" value="ECO:0007669"/>
    <property type="project" value="TreeGrafter"/>
</dbReference>
<dbReference type="PANTHER" id="PTHR11857">
    <property type="entry name" value="ODORANT BINDING PROTEIN-RELATED"/>
    <property type="match status" value="1"/>
</dbReference>
<dbReference type="GO" id="GO:0007608">
    <property type="term" value="P:sensory perception of smell"/>
    <property type="evidence" value="ECO:0007669"/>
    <property type="project" value="TreeGrafter"/>
</dbReference>
<dbReference type="SUPFAM" id="SSF47565">
    <property type="entry name" value="Insect pheromone/odorant-binding proteins"/>
    <property type="match status" value="2"/>
</dbReference>
<dbReference type="Gene3D" id="1.10.238.20">
    <property type="entry name" value="Pheromone/general odorant binding protein domain"/>
    <property type="match status" value="1"/>
</dbReference>
<dbReference type="Pfam" id="PF01395">
    <property type="entry name" value="PBP_GOBP"/>
    <property type="match status" value="1"/>
</dbReference>
<dbReference type="GO" id="GO:0005549">
    <property type="term" value="F:odorant binding"/>
    <property type="evidence" value="ECO:0007669"/>
    <property type="project" value="InterPro"/>
</dbReference>
<proteinExistence type="predicted"/>
<dbReference type="InterPro" id="IPR006170">
    <property type="entry name" value="PBP/GOBP"/>
</dbReference>
<accession>A0A9P0EBV0</accession>
<protein>
    <submittedName>
        <fullName evidence="2">Uncharacterized protein</fullName>
    </submittedName>
</protein>
<reference evidence="2" key="1">
    <citation type="submission" date="2022-01" db="EMBL/GenBank/DDBJ databases">
        <authorList>
            <person name="King R."/>
        </authorList>
    </citation>
    <scope>NUCLEOTIDE SEQUENCE</scope>
</reference>
<evidence type="ECO:0000313" key="2">
    <source>
        <dbReference type="EMBL" id="CAH1392074.1"/>
    </source>
</evidence>
<dbReference type="SMART" id="SM00708">
    <property type="entry name" value="PhBP"/>
    <property type="match status" value="1"/>
</dbReference>
<name>A0A9P0EBV0_NEZVI</name>
<dbReference type="EMBL" id="OV725077">
    <property type="protein sequence ID" value="CAH1392074.1"/>
    <property type="molecule type" value="Genomic_DNA"/>
</dbReference>
<sequence length="158" mass="17956">MEKKVIDELIKDDGLKKKYMKAVEECDMTAKADKCETTYEYLKCLDVKVLSETFKEVASVCNKENGFTGDIEELNFNSPDVSREAKCAVACSFEKKGVLKSDGTIDKEVEKKVIDELIKDDGLKKKYMKAIEECDISAKADKCETTYEYLKCLDVKVR</sequence>
<dbReference type="InterPro" id="IPR036728">
    <property type="entry name" value="PBP_GOBP_sf"/>
</dbReference>